<organism evidence="7 8">
    <name type="scientific">Symbiodinium microadriaticum</name>
    <name type="common">Dinoflagellate</name>
    <name type="synonym">Zooxanthella microadriatica</name>
    <dbReference type="NCBI Taxonomy" id="2951"/>
    <lineage>
        <taxon>Eukaryota</taxon>
        <taxon>Sar</taxon>
        <taxon>Alveolata</taxon>
        <taxon>Dinophyceae</taxon>
        <taxon>Suessiales</taxon>
        <taxon>Symbiodiniaceae</taxon>
        <taxon>Symbiodinium</taxon>
    </lineage>
</organism>
<dbReference type="GO" id="GO:0003950">
    <property type="term" value="F:NAD+ poly-ADP-ribosyltransferase activity"/>
    <property type="evidence" value="ECO:0007669"/>
    <property type="project" value="UniProtKB-UniRule"/>
</dbReference>
<keyword evidence="2" id="KW-0539">Nucleus</keyword>
<sequence length="546" mass="61619">MEADVGIAYAADIGVIGSSDSLRGRGTVITADMSPEELKDLEEDIRRRHGASITREQVSESQRHSFVEDCAHYRGWTAGISETRMFRNLAKEIPGMMIQKARQQVRYVGLSGNISTEISGGQLVCEATVGRHTYDVNLQQLTQKNRATGVQRRIRRVIRKEVVHGDAAVTHLRDREKQLAEQQEQIDRLQRELSELSEQRDADEDKIRRLSRLLSQEKTRSRGISEQKAADERKIRQLSQELSDQKAQLQDLSEQKARLSQQASKDRDFRIYLIKRLEEQLLSRIPDVDAVSSQSLSSSSLLEQPVPAGVPLHRALSRLFLASMTRHRESTGSDNFCDPPQVEITRICESINPSSLDQYRHARKFLAQKRPDGSTSLQGISAFKCKVEDGHVNLNEHVLFHGCPFGAVKSILENGLDPQRGGEATGQMFGAGAYFAENASKSDFYTTCSECSSCKDCKHAEAERCILVARVLLGETKVVTTENCSSWKRAPEGYDSVTAQKKSNGGRVDHTEFVVYKEQMALVRWLIFYRHKSDCQCHSCKYRRGW</sequence>
<dbReference type="PANTHER" id="PTHR45740">
    <property type="entry name" value="POLY [ADP-RIBOSE] POLYMERASE"/>
    <property type="match status" value="1"/>
</dbReference>
<evidence type="ECO:0000259" key="6">
    <source>
        <dbReference type="PROSITE" id="PS51059"/>
    </source>
</evidence>
<dbReference type="InterPro" id="IPR012317">
    <property type="entry name" value="Poly(ADP-ribose)pol_cat_dom"/>
</dbReference>
<evidence type="ECO:0000256" key="1">
    <source>
        <dbReference type="ARBA" id="ARBA00004123"/>
    </source>
</evidence>
<comment type="subcellular location">
    <subcellularLocation>
        <location evidence="1">Nucleus</location>
    </subcellularLocation>
</comment>
<feature type="coiled-coil region" evidence="5">
    <location>
        <begin position="172"/>
        <end position="262"/>
    </location>
</feature>
<evidence type="ECO:0000256" key="4">
    <source>
        <dbReference type="RuleBase" id="RU362114"/>
    </source>
</evidence>
<dbReference type="SUPFAM" id="SSF56399">
    <property type="entry name" value="ADP-ribosylation"/>
    <property type="match status" value="1"/>
</dbReference>
<dbReference type="GO" id="GO:0005634">
    <property type="term" value="C:nucleus"/>
    <property type="evidence" value="ECO:0007669"/>
    <property type="project" value="UniProtKB-SubCell"/>
</dbReference>
<keyword evidence="5" id="KW-0175">Coiled coil</keyword>
<evidence type="ECO:0000313" key="8">
    <source>
        <dbReference type="Proteomes" id="UP000186817"/>
    </source>
</evidence>
<comment type="similarity">
    <text evidence="3">Belongs to the ARTD/PARP family.</text>
</comment>
<feature type="domain" description="PARP catalytic" evidence="6">
    <location>
        <begin position="289"/>
        <end position="538"/>
    </location>
</feature>
<dbReference type="Pfam" id="PF02825">
    <property type="entry name" value="WWE"/>
    <property type="match status" value="1"/>
</dbReference>
<evidence type="ECO:0000256" key="3">
    <source>
        <dbReference type="ARBA" id="ARBA00024347"/>
    </source>
</evidence>
<comment type="caution">
    <text evidence="7">The sequence shown here is derived from an EMBL/GenBank/DDBJ whole genome shotgun (WGS) entry which is preliminary data.</text>
</comment>
<proteinExistence type="inferred from homology"/>
<evidence type="ECO:0000256" key="2">
    <source>
        <dbReference type="ARBA" id="ARBA00023242"/>
    </source>
</evidence>
<gene>
    <name evidence="7" type="primary">Tnks</name>
    <name evidence="7" type="ORF">AK812_SmicGene18626</name>
</gene>
<dbReference type="PANTHER" id="PTHR45740:SF2">
    <property type="entry name" value="POLY [ADP-RIBOSE] POLYMERASE"/>
    <property type="match status" value="1"/>
</dbReference>
<dbReference type="Pfam" id="PF00644">
    <property type="entry name" value="PARP"/>
    <property type="match status" value="1"/>
</dbReference>
<dbReference type="InterPro" id="IPR051712">
    <property type="entry name" value="ARTD-AVP"/>
</dbReference>
<accession>A0A1Q9DUP3</accession>
<dbReference type="AlphaFoldDB" id="A0A1Q9DUP3"/>
<dbReference type="Gene3D" id="3.30.720.50">
    <property type="match status" value="1"/>
</dbReference>
<dbReference type="OrthoDB" id="435559at2759"/>
<dbReference type="OMA" id="TIRICKI"/>
<evidence type="ECO:0000313" key="7">
    <source>
        <dbReference type="EMBL" id="OLP98889.1"/>
    </source>
</evidence>
<keyword evidence="4" id="KW-0808">Transferase</keyword>
<dbReference type="GO" id="GO:1990404">
    <property type="term" value="F:NAD+-protein mono-ADP-ribosyltransferase activity"/>
    <property type="evidence" value="ECO:0007669"/>
    <property type="project" value="TreeGrafter"/>
</dbReference>
<keyword evidence="4" id="KW-0328">Glycosyltransferase</keyword>
<dbReference type="Gene3D" id="3.90.228.10">
    <property type="match status" value="1"/>
</dbReference>
<keyword evidence="4" id="KW-0520">NAD</keyword>
<name>A0A1Q9DUP3_SYMMI</name>
<dbReference type="InterPro" id="IPR004170">
    <property type="entry name" value="WWE_dom"/>
</dbReference>
<dbReference type="EMBL" id="LSRX01000382">
    <property type="protein sequence ID" value="OLP98889.1"/>
    <property type="molecule type" value="Genomic_DNA"/>
</dbReference>
<dbReference type="Proteomes" id="UP000186817">
    <property type="component" value="Unassembled WGS sequence"/>
</dbReference>
<dbReference type="PROSITE" id="PS51059">
    <property type="entry name" value="PARP_CATALYTIC"/>
    <property type="match status" value="1"/>
</dbReference>
<dbReference type="InterPro" id="IPR037197">
    <property type="entry name" value="WWE_dom_sf"/>
</dbReference>
<dbReference type="SUPFAM" id="SSF117839">
    <property type="entry name" value="WWE domain"/>
    <property type="match status" value="1"/>
</dbReference>
<dbReference type="EC" id="2.4.2.-" evidence="4"/>
<evidence type="ECO:0000256" key="5">
    <source>
        <dbReference type="SAM" id="Coils"/>
    </source>
</evidence>
<reference evidence="7 8" key="1">
    <citation type="submission" date="2016-02" db="EMBL/GenBank/DDBJ databases">
        <title>Genome analysis of coral dinoflagellate symbionts highlights evolutionary adaptations to a symbiotic lifestyle.</title>
        <authorList>
            <person name="Aranda M."/>
            <person name="Li Y."/>
            <person name="Liew Y.J."/>
            <person name="Baumgarten S."/>
            <person name="Simakov O."/>
            <person name="Wilson M."/>
            <person name="Piel J."/>
            <person name="Ashoor H."/>
            <person name="Bougouffa S."/>
            <person name="Bajic V.B."/>
            <person name="Ryu T."/>
            <person name="Ravasi T."/>
            <person name="Bayer T."/>
            <person name="Micklem G."/>
            <person name="Kim H."/>
            <person name="Bhak J."/>
            <person name="Lajeunesse T.C."/>
            <person name="Voolstra C.R."/>
        </authorList>
    </citation>
    <scope>NUCLEOTIDE SEQUENCE [LARGE SCALE GENOMIC DNA]</scope>
    <source>
        <strain evidence="7 8">CCMP2467</strain>
    </source>
</reference>
<keyword evidence="8" id="KW-1185">Reference proteome</keyword>
<protein>
    <recommendedName>
        <fullName evidence="4">Poly [ADP-ribose] polymerase</fullName>
        <shortName evidence="4">PARP</shortName>
        <ecNumber evidence="4">2.4.2.-</ecNumber>
    </recommendedName>
</protein>